<organism evidence="2 3">
    <name type="scientific">Micromonospora polyrhachis</name>
    <dbReference type="NCBI Taxonomy" id="1282883"/>
    <lineage>
        <taxon>Bacteria</taxon>
        <taxon>Bacillati</taxon>
        <taxon>Actinomycetota</taxon>
        <taxon>Actinomycetes</taxon>
        <taxon>Micromonosporales</taxon>
        <taxon>Micromonosporaceae</taxon>
        <taxon>Micromonospora</taxon>
    </lineage>
</organism>
<sequence length="252" mass="27393">MAGVVEAYADLARRILDRPARLGRTRLVAIDGPSGAGKTVFAERLAEAFTAIGRARASNAAGRAEPFAVAGLDRPPIVHTDDLLDGWADQFTFWHRLEEWVLAPLRAGRTGHYRSYDWDRRRFGADWTPVPPAPVVLLEGFTAARAIIRPELTFAVFVTAPDRLRLDRALIRDGAAIRPCLDRWRRAERDHLAVDDTVGTADLLVDGAATPAPEPAAEAAPEPAATPAPEAVTGSGTDPARFYVRLPGPPRR</sequence>
<evidence type="ECO:0000313" key="2">
    <source>
        <dbReference type="EMBL" id="MBB4960503.1"/>
    </source>
</evidence>
<proteinExistence type="predicted"/>
<keyword evidence="3" id="KW-1185">Reference proteome</keyword>
<name>A0A7W7STC6_9ACTN</name>
<evidence type="ECO:0000313" key="3">
    <source>
        <dbReference type="Proteomes" id="UP000578819"/>
    </source>
</evidence>
<dbReference type="Proteomes" id="UP000578819">
    <property type="component" value="Unassembled WGS sequence"/>
</dbReference>
<accession>A0A7W7STC6</accession>
<reference evidence="2 3" key="1">
    <citation type="submission" date="2020-08" db="EMBL/GenBank/DDBJ databases">
        <title>Sequencing the genomes of 1000 actinobacteria strains.</title>
        <authorList>
            <person name="Klenk H.-P."/>
        </authorList>
    </citation>
    <scope>NUCLEOTIDE SEQUENCE [LARGE SCALE GENOMIC DNA]</scope>
    <source>
        <strain evidence="2 3">DSM 45886</strain>
    </source>
</reference>
<evidence type="ECO:0000256" key="1">
    <source>
        <dbReference type="SAM" id="MobiDB-lite"/>
    </source>
</evidence>
<dbReference type="Gene3D" id="3.40.50.300">
    <property type="entry name" value="P-loop containing nucleotide triphosphate hydrolases"/>
    <property type="match status" value="1"/>
</dbReference>
<evidence type="ECO:0008006" key="4">
    <source>
        <dbReference type="Google" id="ProtNLM"/>
    </source>
</evidence>
<gene>
    <name evidence="2" type="ORF">FHR38_004236</name>
</gene>
<dbReference type="AlphaFoldDB" id="A0A7W7STC6"/>
<protein>
    <recommendedName>
        <fullName evidence="4">Uridine kinase</fullName>
    </recommendedName>
</protein>
<comment type="caution">
    <text evidence="2">The sequence shown here is derived from an EMBL/GenBank/DDBJ whole genome shotgun (WGS) entry which is preliminary data.</text>
</comment>
<dbReference type="SUPFAM" id="SSF52540">
    <property type="entry name" value="P-loop containing nucleoside triphosphate hydrolases"/>
    <property type="match status" value="1"/>
</dbReference>
<dbReference type="RefSeq" id="WP_312882311.1">
    <property type="nucleotide sequence ID" value="NZ_JACHJW010000001.1"/>
</dbReference>
<dbReference type="EMBL" id="JACHJW010000001">
    <property type="protein sequence ID" value="MBB4960503.1"/>
    <property type="molecule type" value="Genomic_DNA"/>
</dbReference>
<dbReference type="InterPro" id="IPR027417">
    <property type="entry name" value="P-loop_NTPase"/>
</dbReference>
<feature type="compositionally biased region" description="Low complexity" evidence="1">
    <location>
        <begin position="208"/>
        <end position="231"/>
    </location>
</feature>
<feature type="region of interest" description="Disordered" evidence="1">
    <location>
        <begin position="208"/>
        <end position="252"/>
    </location>
</feature>